<name>A0A8H6YUT6_9AGAR</name>
<reference evidence="2" key="1">
    <citation type="submission" date="2020-05" db="EMBL/GenBank/DDBJ databases">
        <title>Mycena genomes resolve the evolution of fungal bioluminescence.</title>
        <authorList>
            <person name="Tsai I.J."/>
        </authorList>
    </citation>
    <scope>NUCLEOTIDE SEQUENCE</scope>
    <source>
        <strain evidence="2">CCC161011</strain>
    </source>
</reference>
<proteinExistence type="predicted"/>
<evidence type="ECO:0000313" key="2">
    <source>
        <dbReference type="EMBL" id="KAF7365206.1"/>
    </source>
</evidence>
<evidence type="ECO:0000313" key="3">
    <source>
        <dbReference type="Proteomes" id="UP000620124"/>
    </source>
</evidence>
<protein>
    <submittedName>
        <fullName evidence="2">Uncharacterized protein</fullName>
    </submittedName>
</protein>
<evidence type="ECO:0000256" key="1">
    <source>
        <dbReference type="SAM" id="Phobius"/>
    </source>
</evidence>
<keyword evidence="1" id="KW-0472">Membrane</keyword>
<keyword evidence="1" id="KW-0812">Transmembrane</keyword>
<sequence length="175" mass="17579">MRIPGRPPFRTQKVAIALALGAGRALGRPPAFRAAAFAAAAFSASCFAALSAALLFVLGAMDGVLMLLGRGFGLTGASAFSADVAEVGTLAFESARAGCGLALGRMDARGAAGRTETLEGRARGGGAAFGVPTPAALAGREGYLALFCPRELAELLRERPGSFGAVGGRTAFAYV</sequence>
<comment type="caution">
    <text evidence="2">The sequence shown here is derived from an EMBL/GenBank/DDBJ whole genome shotgun (WGS) entry which is preliminary data.</text>
</comment>
<organism evidence="2 3">
    <name type="scientific">Mycena venus</name>
    <dbReference type="NCBI Taxonomy" id="2733690"/>
    <lineage>
        <taxon>Eukaryota</taxon>
        <taxon>Fungi</taxon>
        <taxon>Dikarya</taxon>
        <taxon>Basidiomycota</taxon>
        <taxon>Agaricomycotina</taxon>
        <taxon>Agaricomycetes</taxon>
        <taxon>Agaricomycetidae</taxon>
        <taxon>Agaricales</taxon>
        <taxon>Marasmiineae</taxon>
        <taxon>Mycenaceae</taxon>
        <taxon>Mycena</taxon>
    </lineage>
</organism>
<dbReference type="Proteomes" id="UP000620124">
    <property type="component" value="Unassembled WGS sequence"/>
</dbReference>
<feature type="transmembrane region" description="Helical" evidence="1">
    <location>
        <begin position="37"/>
        <end position="60"/>
    </location>
</feature>
<gene>
    <name evidence="2" type="ORF">MVEN_00392200</name>
</gene>
<dbReference type="AlphaFoldDB" id="A0A8H6YUT6"/>
<keyword evidence="1" id="KW-1133">Transmembrane helix</keyword>
<keyword evidence="3" id="KW-1185">Reference proteome</keyword>
<dbReference type="EMBL" id="JACAZI010000003">
    <property type="protein sequence ID" value="KAF7365206.1"/>
    <property type="molecule type" value="Genomic_DNA"/>
</dbReference>
<accession>A0A8H6YUT6</accession>